<dbReference type="InterPro" id="IPR043128">
    <property type="entry name" value="Rev_trsase/Diguanyl_cyclase"/>
</dbReference>
<dbReference type="SUPFAM" id="SSF141868">
    <property type="entry name" value="EAL domain-like"/>
    <property type="match status" value="1"/>
</dbReference>
<evidence type="ECO:0000313" key="5">
    <source>
        <dbReference type="Proteomes" id="UP000294927"/>
    </source>
</evidence>
<evidence type="ECO:0000256" key="1">
    <source>
        <dbReference type="SAM" id="Coils"/>
    </source>
</evidence>
<feature type="coiled-coil region" evidence="1">
    <location>
        <begin position="132"/>
        <end position="162"/>
    </location>
</feature>
<dbReference type="InterPro" id="IPR000160">
    <property type="entry name" value="GGDEF_dom"/>
</dbReference>
<sequence length="577" mass="62299">MSTPRSEPAAEPARERELDKLARKWAYQVSMTAYIPLPHKEIERVMRELAQEVFAAVTTELFDEDRAAAVGERLVELHCVGRTSLRCSVDVLASALTADERLQRTAGSALRIARVLNAVACGYTDSVRWQTVDQQTRINQALQEAVRNAEQSRQTREAQRDEAFAELSLLRSELGHQLLHDVRTGLPNRQFFTTRLEQVLNMGSPTTVYHLEVDGLGTICDGLGRHDATGLLKVIAERLTSLVADGEGMVARFDSGRFAILVETEDRAPDPAPVVARIKAVLAEPAIVDGVAVIMSASVGVVQSPPYPSNPATVLHAANLALRRAQRLGAGHWATLVPHEREHEELWLAATLPTAWRAGDVGVEFRPQIRLSDGRPTRLDARLRWDHAELGTLAHDRCVSLAERTGFDRMLGRWLLDQTGERLASWSGDLPVTVPVASGQATDPGLLATIGESGLPAERLQVSFPAGAAGGLATLAEAGLGTALHDFGGTAGDVTCLSDAPVHAVRLASRLTRRAGEPIVGRAVRDLVALAHQAGAIVVVDDLRTGAEADWWRAAGADLATGPLYPLPAELDDDLGW</sequence>
<name>A0A4R7URP7_9PSEU</name>
<evidence type="ECO:0000259" key="3">
    <source>
        <dbReference type="PROSITE" id="PS50887"/>
    </source>
</evidence>
<proteinExistence type="predicted"/>
<dbReference type="EMBL" id="SOCP01000033">
    <property type="protein sequence ID" value="TDV35918.1"/>
    <property type="molecule type" value="Genomic_DNA"/>
</dbReference>
<dbReference type="Gene3D" id="3.20.20.450">
    <property type="entry name" value="EAL domain"/>
    <property type="match status" value="1"/>
</dbReference>
<evidence type="ECO:0000313" key="4">
    <source>
        <dbReference type="EMBL" id="TDV35918.1"/>
    </source>
</evidence>
<dbReference type="SMART" id="SM00267">
    <property type="entry name" value="GGDEF"/>
    <property type="match status" value="1"/>
</dbReference>
<dbReference type="PANTHER" id="PTHR33121:SF70">
    <property type="entry name" value="SIGNALING PROTEIN YKOW"/>
    <property type="match status" value="1"/>
</dbReference>
<dbReference type="RefSeq" id="WP_133909310.1">
    <property type="nucleotide sequence ID" value="NZ_SOCP01000033.1"/>
</dbReference>
<evidence type="ECO:0000259" key="2">
    <source>
        <dbReference type="PROSITE" id="PS50883"/>
    </source>
</evidence>
<dbReference type="Gene3D" id="3.30.70.270">
    <property type="match status" value="1"/>
</dbReference>
<dbReference type="InterPro" id="IPR029787">
    <property type="entry name" value="Nucleotide_cyclase"/>
</dbReference>
<comment type="caution">
    <text evidence="4">The sequence shown here is derived from an EMBL/GenBank/DDBJ whole genome shotgun (WGS) entry which is preliminary data.</text>
</comment>
<dbReference type="GO" id="GO:0071111">
    <property type="term" value="F:cyclic-guanylate-specific phosphodiesterase activity"/>
    <property type="evidence" value="ECO:0007669"/>
    <property type="project" value="InterPro"/>
</dbReference>
<dbReference type="SUPFAM" id="SSF55073">
    <property type="entry name" value="Nucleotide cyclase"/>
    <property type="match status" value="1"/>
</dbReference>
<dbReference type="InterPro" id="IPR035919">
    <property type="entry name" value="EAL_sf"/>
</dbReference>
<dbReference type="InterPro" id="IPR001633">
    <property type="entry name" value="EAL_dom"/>
</dbReference>
<dbReference type="PANTHER" id="PTHR33121">
    <property type="entry name" value="CYCLIC DI-GMP PHOSPHODIESTERASE PDEF"/>
    <property type="match status" value="1"/>
</dbReference>
<keyword evidence="1" id="KW-0175">Coiled coil</keyword>
<dbReference type="PROSITE" id="PS50883">
    <property type="entry name" value="EAL"/>
    <property type="match status" value="1"/>
</dbReference>
<dbReference type="CDD" id="cd01949">
    <property type="entry name" value="GGDEF"/>
    <property type="match status" value="1"/>
</dbReference>
<feature type="domain" description="EAL" evidence="2">
    <location>
        <begin position="345"/>
        <end position="577"/>
    </location>
</feature>
<dbReference type="Pfam" id="PF00563">
    <property type="entry name" value="EAL"/>
    <property type="match status" value="1"/>
</dbReference>
<dbReference type="SMART" id="SM00052">
    <property type="entry name" value="EAL"/>
    <property type="match status" value="1"/>
</dbReference>
<organism evidence="4 5">
    <name type="scientific">Actinophytocola oryzae</name>
    <dbReference type="NCBI Taxonomy" id="502181"/>
    <lineage>
        <taxon>Bacteria</taxon>
        <taxon>Bacillati</taxon>
        <taxon>Actinomycetota</taxon>
        <taxon>Actinomycetes</taxon>
        <taxon>Pseudonocardiales</taxon>
        <taxon>Pseudonocardiaceae</taxon>
    </lineage>
</organism>
<dbReference type="CDD" id="cd01948">
    <property type="entry name" value="EAL"/>
    <property type="match status" value="1"/>
</dbReference>
<keyword evidence="5" id="KW-1185">Reference proteome</keyword>
<dbReference type="OrthoDB" id="23692at2"/>
<dbReference type="PROSITE" id="PS50887">
    <property type="entry name" value="GGDEF"/>
    <property type="match status" value="1"/>
</dbReference>
<dbReference type="Proteomes" id="UP000294927">
    <property type="component" value="Unassembled WGS sequence"/>
</dbReference>
<dbReference type="Pfam" id="PF00990">
    <property type="entry name" value="GGDEF"/>
    <property type="match status" value="1"/>
</dbReference>
<gene>
    <name evidence="4" type="ORF">CLV71_13314</name>
</gene>
<accession>A0A4R7URP7</accession>
<feature type="domain" description="GGDEF" evidence="3">
    <location>
        <begin position="204"/>
        <end position="338"/>
    </location>
</feature>
<dbReference type="NCBIfam" id="TIGR00254">
    <property type="entry name" value="GGDEF"/>
    <property type="match status" value="1"/>
</dbReference>
<protein>
    <submittedName>
        <fullName evidence="4">Diguanylate cyclase (GGDEF)-like protein</fullName>
    </submittedName>
</protein>
<dbReference type="InterPro" id="IPR050706">
    <property type="entry name" value="Cyclic-di-GMP_PDE-like"/>
</dbReference>
<dbReference type="AlphaFoldDB" id="A0A4R7URP7"/>
<reference evidence="4 5" key="1">
    <citation type="submission" date="2019-03" db="EMBL/GenBank/DDBJ databases">
        <title>Genomic Encyclopedia of Archaeal and Bacterial Type Strains, Phase II (KMG-II): from individual species to whole genera.</title>
        <authorList>
            <person name="Goeker M."/>
        </authorList>
    </citation>
    <scope>NUCLEOTIDE SEQUENCE [LARGE SCALE GENOMIC DNA]</scope>
    <source>
        <strain evidence="4 5">DSM 45499</strain>
    </source>
</reference>